<dbReference type="SUPFAM" id="SSF49879">
    <property type="entry name" value="SMAD/FHA domain"/>
    <property type="match status" value="1"/>
</dbReference>
<evidence type="ECO:0000313" key="4">
    <source>
        <dbReference type="Proteomes" id="UP000677054"/>
    </source>
</evidence>
<sequence>DHIQEVLEKWEQIDDEIWAKVIVMERNRRVAKAYARAPVLTINGSDEGFDGFRLGLSGFLNPGRDPKTEEVKRRIGAGIKLKMDPEGSILVKRSSKSNVYVKNTLEETSLSNDILKLPNAALPYETPEKLFDMHKFEENMDRELKRAYPDRKKLEWQCVTALAFLRNEEELLDSPCWILILNIVALDLLKSRLPLPRRRSPGVQDKIVREDEDPYSLSSGSGSGSSGISSRDSKRPAKKEHENGGGVGMLKNLKSSRGRDQSKKGN</sequence>
<evidence type="ECO:0000313" key="3">
    <source>
        <dbReference type="EMBL" id="CAD7255120.1"/>
    </source>
</evidence>
<reference evidence="3" key="1">
    <citation type="submission" date="2020-11" db="EMBL/GenBank/DDBJ databases">
        <authorList>
            <person name="Tran Van P."/>
        </authorList>
    </citation>
    <scope>NUCLEOTIDE SEQUENCE</scope>
</reference>
<feature type="compositionally biased region" description="Basic and acidic residues" evidence="1">
    <location>
        <begin position="257"/>
        <end position="266"/>
    </location>
</feature>
<name>A0A7R9AJI1_9CRUS</name>
<feature type="domain" description="MH2" evidence="2">
    <location>
        <begin position="18"/>
        <end position="204"/>
    </location>
</feature>
<dbReference type="PANTHER" id="PTHR22742">
    <property type="entry name" value="EXPANSION, ISOFORM A-RELATED"/>
    <property type="match status" value="1"/>
</dbReference>
<dbReference type="Proteomes" id="UP000677054">
    <property type="component" value="Unassembled WGS sequence"/>
</dbReference>
<feature type="compositionally biased region" description="Basic and acidic residues" evidence="1">
    <location>
        <begin position="231"/>
        <end position="243"/>
    </location>
</feature>
<dbReference type="InterPro" id="IPR017855">
    <property type="entry name" value="SMAD-like_dom_sf"/>
</dbReference>
<organism evidence="3">
    <name type="scientific">Darwinula stevensoni</name>
    <dbReference type="NCBI Taxonomy" id="69355"/>
    <lineage>
        <taxon>Eukaryota</taxon>
        <taxon>Metazoa</taxon>
        <taxon>Ecdysozoa</taxon>
        <taxon>Arthropoda</taxon>
        <taxon>Crustacea</taxon>
        <taxon>Oligostraca</taxon>
        <taxon>Ostracoda</taxon>
        <taxon>Podocopa</taxon>
        <taxon>Podocopida</taxon>
        <taxon>Darwinulocopina</taxon>
        <taxon>Darwinuloidea</taxon>
        <taxon>Darwinulidae</taxon>
        <taxon>Darwinula</taxon>
    </lineage>
</organism>
<dbReference type="AlphaFoldDB" id="A0A7R9AJI1"/>
<dbReference type="Pfam" id="PF03166">
    <property type="entry name" value="MH2"/>
    <property type="match status" value="1"/>
</dbReference>
<dbReference type="EMBL" id="CAJPEV010017824">
    <property type="protein sequence ID" value="CAG0907569.1"/>
    <property type="molecule type" value="Genomic_DNA"/>
</dbReference>
<dbReference type="OrthoDB" id="5973987at2759"/>
<dbReference type="GO" id="GO:0006355">
    <property type="term" value="P:regulation of DNA-templated transcription"/>
    <property type="evidence" value="ECO:0007669"/>
    <property type="project" value="InterPro"/>
</dbReference>
<dbReference type="EMBL" id="LR917342">
    <property type="protein sequence ID" value="CAD7255120.1"/>
    <property type="molecule type" value="Genomic_DNA"/>
</dbReference>
<feature type="region of interest" description="Disordered" evidence="1">
    <location>
        <begin position="198"/>
        <end position="266"/>
    </location>
</feature>
<feature type="non-terminal residue" evidence="3">
    <location>
        <position position="1"/>
    </location>
</feature>
<dbReference type="PROSITE" id="PS51076">
    <property type="entry name" value="MH2"/>
    <property type="match status" value="1"/>
</dbReference>
<dbReference type="PANTHER" id="PTHR22742:SF2">
    <property type="entry name" value="EXPANSION, ISOFORM A-RELATED"/>
    <property type="match status" value="1"/>
</dbReference>
<evidence type="ECO:0000259" key="2">
    <source>
        <dbReference type="PROSITE" id="PS51076"/>
    </source>
</evidence>
<dbReference type="GO" id="GO:0051239">
    <property type="term" value="P:regulation of multicellular organismal process"/>
    <property type="evidence" value="ECO:0007669"/>
    <property type="project" value="UniProtKB-ARBA"/>
</dbReference>
<protein>
    <recommendedName>
        <fullName evidence="2">MH2 domain-containing protein</fullName>
    </recommendedName>
</protein>
<dbReference type="GO" id="GO:0050793">
    <property type="term" value="P:regulation of developmental process"/>
    <property type="evidence" value="ECO:0007669"/>
    <property type="project" value="UniProtKB-ARBA"/>
</dbReference>
<dbReference type="GO" id="GO:0009791">
    <property type="term" value="P:post-embryonic development"/>
    <property type="evidence" value="ECO:0007669"/>
    <property type="project" value="UniProtKB-ARBA"/>
</dbReference>
<dbReference type="InterPro" id="IPR001132">
    <property type="entry name" value="SMAD_dom_Dwarfin-type"/>
</dbReference>
<dbReference type="Gene3D" id="2.60.200.10">
    <property type="match status" value="1"/>
</dbReference>
<dbReference type="InterPro" id="IPR008984">
    <property type="entry name" value="SMAD_FHA_dom_sf"/>
</dbReference>
<feature type="compositionally biased region" description="Low complexity" evidence="1">
    <location>
        <begin position="216"/>
        <end position="230"/>
    </location>
</feature>
<accession>A0A7R9AJI1</accession>
<dbReference type="FunFam" id="2.60.200.10:FF:000006">
    <property type="entry name" value="Expansion, isoform A"/>
    <property type="match status" value="1"/>
</dbReference>
<evidence type="ECO:0000256" key="1">
    <source>
        <dbReference type="SAM" id="MobiDB-lite"/>
    </source>
</evidence>
<proteinExistence type="predicted"/>
<keyword evidence="4" id="KW-1185">Reference proteome</keyword>
<dbReference type="SMART" id="SM00524">
    <property type="entry name" value="DWB"/>
    <property type="match status" value="1"/>
</dbReference>
<gene>
    <name evidence="3" type="ORF">DSTB1V02_LOCUS14865</name>
</gene>